<gene>
    <name evidence="14" type="ORF">OSTQU699_LOCUS5547</name>
</gene>
<dbReference type="GO" id="GO:0034599">
    <property type="term" value="P:cellular response to oxidative stress"/>
    <property type="evidence" value="ECO:0007669"/>
    <property type="project" value="TreeGrafter"/>
</dbReference>
<comment type="similarity">
    <text evidence="10">Belongs to the peroxiredoxin family. BCP/PrxQ subfamily.</text>
</comment>
<evidence type="ECO:0000256" key="12">
    <source>
        <dbReference type="ARBA" id="ARBA00049091"/>
    </source>
</evidence>
<dbReference type="GO" id="GO:0008379">
    <property type="term" value="F:thioredoxin peroxidase activity"/>
    <property type="evidence" value="ECO:0007669"/>
    <property type="project" value="TreeGrafter"/>
</dbReference>
<evidence type="ECO:0000256" key="6">
    <source>
        <dbReference type="ARBA" id="ARBA00023002"/>
    </source>
</evidence>
<evidence type="ECO:0000256" key="4">
    <source>
        <dbReference type="ARBA" id="ARBA00022559"/>
    </source>
</evidence>
<keyword evidence="4" id="KW-0575">Peroxidase</keyword>
<dbReference type="InterPro" id="IPR050924">
    <property type="entry name" value="Peroxiredoxin_BCP/PrxQ"/>
</dbReference>
<protein>
    <recommendedName>
        <fullName evidence="3">thioredoxin-dependent peroxiredoxin</fullName>
        <ecNumber evidence="3">1.11.1.24</ecNumber>
    </recommendedName>
    <alternativeName>
        <fullName evidence="9">Thioredoxin peroxidase</fullName>
    </alternativeName>
    <alternativeName>
        <fullName evidence="11">Thioredoxin-dependent peroxiredoxin Q</fullName>
    </alternativeName>
</protein>
<keyword evidence="7" id="KW-1015">Disulfide bond</keyword>
<evidence type="ECO:0000256" key="11">
    <source>
        <dbReference type="ARBA" id="ARBA00042163"/>
    </source>
</evidence>
<dbReference type="PANTHER" id="PTHR42801">
    <property type="entry name" value="THIOREDOXIN-DEPENDENT PEROXIDE REDUCTASE"/>
    <property type="match status" value="1"/>
</dbReference>
<dbReference type="SUPFAM" id="SSF52833">
    <property type="entry name" value="Thioredoxin-like"/>
    <property type="match status" value="1"/>
</dbReference>
<dbReference type="Gene3D" id="3.40.30.10">
    <property type="entry name" value="Glutaredoxin"/>
    <property type="match status" value="1"/>
</dbReference>
<sequence length="313" mass="34946">MPAVARVTAAGSKLPLLGKQGDWFKVKLPAGDGWLPAKDGKRTGGEAPEPIEGVREVLAQSPIIGTWQPATMLTDKSTIDLDLKANDETSIKDYYIFVYNRTNSTVNTRKVRYQRVGKHDLELTSNVPLFEGMNRIAIYVRDGDGMTSTRSAYVFRKRHGTNPKLSVGDQAPDFELESDDSGTIKLADLRGKKVILYFYPKDMTPGCTTQACDFRDNQSAFEDAGYTVLGVSPDPVKRHAKFREKHDLNFPLLADTDNSVADAYGVWREKKNFGKTYMGIVRSTFFIDEEGKLTDIQDNVRAKGHVERLIEAI</sequence>
<feature type="domain" description="Thioredoxin" evidence="13">
    <location>
        <begin position="165"/>
        <end position="313"/>
    </location>
</feature>
<evidence type="ECO:0000256" key="8">
    <source>
        <dbReference type="ARBA" id="ARBA00023284"/>
    </source>
</evidence>
<evidence type="ECO:0000256" key="5">
    <source>
        <dbReference type="ARBA" id="ARBA00022862"/>
    </source>
</evidence>
<dbReference type="PANTHER" id="PTHR42801:SF4">
    <property type="entry name" value="AHPC_TSA FAMILY PROTEIN"/>
    <property type="match status" value="1"/>
</dbReference>
<keyword evidence="6" id="KW-0560">Oxidoreductase</keyword>
<dbReference type="InterPro" id="IPR000866">
    <property type="entry name" value="AhpC/TSA"/>
</dbReference>
<organism evidence="14 15">
    <name type="scientific">Ostreobium quekettii</name>
    <dbReference type="NCBI Taxonomy" id="121088"/>
    <lineage>
        <taxon>Eukaryota</taxon>
        <taxon>Viridiplantae</taxon>
        <taxon>Chlorophyta</taxon>
        <taxon>core chlorophytes</taxon>
        <taxon>Ulvophyceae</taxon>
        <taxon>TCBD clade</taxon>
        <taxon>Bryopsidales</taxon>
        <taxon>Ostreobineae</taxon>
        <taxon>Ostreobiaceae</taxon>
        <taxon>Ostreobium</taxon>
    </lineage>
</organism>
<comment type="subcellular location">
    <subcellularLocation>
        <location evidence="1">Plastid</location>
        <location evidence="1">Chloroplast thylakoid lumen</location>
    </subcellularLocation>
</comment>
<dbReference type="EMBL" id="CAJHUC010001196">
    <property type="protein sequence ID" value="CAD7700188.1"/>
    <property type="molecule type" value="Genomic_DNA"/>
</dbReference>
<evidence type="ECO:0000256" key="3">
    <source>
        <dbReference type="ARBA" id="ARBA00013017"/>
    </source>
</evidence>
<reference evidence="14" key="1">
    <citation type="submission" date="2020-12" db="EMBL/GenBank/DDBJ databases">
        <authorList>
            <person name="Iha C."/>
        </authorList>
    </citation>
    <scope>NUCLEOTIDE SEQUENCE</scope>
</reference>
<name>A0A8S1IYC5_9CHLO</name>
<evidence type="ECO:0000256" key="2">
    <source>
        <dbReference type="ARBA" id="ARBA00011245"/>
    </source>
</evidence>
<keyword evidence="8" id="KW-0676">Redox-active center</keyword>
<evidence type="ECO:0000256" key="10">
    <source>
        <dbReference type="ARBA" id="ARBA00038489"/>
    </source>
</evidence>
<dbReference type="PROSITE" id="PS51352">
    <property type="entry name" value="THIOREDOXIN_2"/>
    <property type="match status" value="1"/>
</dbReference>
<dbReference type="Pfam" id="PF00578">
    <property type="entry name" value="AhpC-TSA"/>
    <property type="match status" value="1"/>
</dbReference>
<dbReference type="EC" id="1.11.1.24" evidence="3"/>
<evidence type="ECO:0000256" key="9">
    <source>
        <dbReference type="ARBA" id="ARBA00032824"/>
    </source>
</evidence>
<evidence type="ECO:0000256" key="7">
    <source>
        <dbReference type="ARBA" id="ARBA00023157"/>
    </source>
</evidence>
<keyword evidence="15" id="KW-1185">Reference proteome</keyword>
<dbReference type="NCBIfam" id="NF006960">
    <property type="entry name" value="PRK09437.1"/>
    <property type="match status" value="1"/>
</dbReference>
<accession>A0A8S1IYC5</accession>
<keyword evidence="5" id="KW-0049">Antioxidant</keyword>
<dbReference type="FunFam" id="3.40.30.10:FF:000007">
    <property type="entry name" value="Thioredoxin-dependent thiol peroxidase"/>
    <property type="match status" value="1"/>
</dbReference>
<comment type="catalytic activity">
    <reaction evidence="12">
        <text>a hydroperoxide + [thioredoxin]-dithiol = an alcohol + [thioredoxin]-disulfide + H2O</text>
        <dbReference type="Rhea" id="RHEA:62620"/>
        <dbReference type="Rhea" id="RHEA-COMP:10698"/>
        <dbReference type="Rhea" id="RHEA-COMP:10700"/>
        <dbReference type="ChEBI" id="CHEBI:15377"/>
        <dbReference type="ChEBI" id="CHEBI:29950"/>
        <dbReference type="ChEBI" id="CHEBI:30879"/>
        <dbReference type="ChEBI" id="CHEBI:35924"/>
        <dbReference type="ChEBI" id="CHEBI:50058"/>
        <dbReference type="EC" id="1.11.1.24"/>
    </reaction>
</comment>
<dbReference type="InterPro" id="IPR013766">
    <property type="entry name" value="Thioredoxin_domain"/>
</dbReference>
<evidence type="ECO:0000259" key="13">
    <source>
        <dbReference type="PROSITE" id="PS51352"/>
    </source>
</evidence>
<evidence type="ECO:0000313" key="14">
    <source>
        <dbReference type="EMBL" id="CAD7700188.1"/>
    </source>
</evidence>
<dbReference type="Proteomes" id="UP000708148">
    <property type="component" value="Unassembled WGS sequence"/>
</dbReference>
<evidence type="ECO:0000313" key="15">
    <source>
        <dbReference type="Proteomes" id="UP000708148"/>
    </source>
</evidence>
<dbReference type="OrthoDB" id="338622at2759"/>
<dbReference type="GO" id="GO:0045454">
    <property type="term" value="P:cell redox homeostasis"/>
    <property type="evidence" value="ECO:0007669"/>
    <property type="project" value="TreeGrafter"/>
</dbReference>
<comment type="caution">
    <text evidence="14">The sequence shown here is derived from an EMBL/GenBank/DDBJ whole genome shotgun (WGS) entry which is preliminary data.</text>
</comment>
<evidence type="ECO:0000256" key="1">
    <source>
        <dbReference type="ARBA" id="ARBA00004456"/>
    </source>
</evidence>
<proteinExistence type="inferred from homology"/>
<dbReference type="AlphaFoldDB" id="A0A8S1IYC5"/>
<dbReference type="InterPro" id="IPR036249">
    <property type="entry name" value="Thioredoxin-like_sf"/>
</dbReference>
<comment type="subunit">
    <text evidence="2">Monomer.</text>
</comment>
<dbReference type="GO" id="GO:0009543">
    <property type="term" value="C:chloroplast thylakoid lumen"/>
    <property type="evidence" value="ECO:0007669"/>
    <property type="project" value="UniProtKB-SubCell"/>
</dbReference>
<dbReference type="CDD" id="cd03017">
    <property type="entry name" value="PRX_BCP"/>
    <property type="match status" value="1"/>
</dbReference>